<organism evidence="13 14">
    <name type="scientific">Rhizobium etli</name>
    <dbReference type="NCBI Taxonomy" id="29449"/>
    <lineage>
        <taxon>Bacteria</taxon>
        <taxon>Pseudomonadati</taxon>
        <taxon>Pseudomonadota</taxon>
        <taxon>Alphaproteobacteria</taxon>
        <taxon>Hyphomicrobiales</taxon>
        <taxon>Rhizobiaceae</taxon>
        <taxon>Rhizobium/Agrobacterium group</taxon>
        <taxon>Rhizobium</taxon>
    </lineage>
</organism>
<keyword evidence="3" id="KW-0813">Transport</keyword>
<dbReference type="RefSeq" id="WP_183844346.1">
    <property type="nucleotide sequence ID" value="NZ_JACIHU010000016.1"/>
</dbReference>
<dbReference type="PANTHER" id="PTHR43790">
    <property type="entry name" value="CARBOHYDRATE TRANSPORT ATP-BINDING PROTEIN MG119-RELATED"/>
    <property type="match status" value="1"/>
</dbReference>
<evidence type="ECO:0000256" key="4">
    <source>
        <dbReference type="ARBA" id="ARBA00022475"/>
    </source>
</evidence>
<evidence type="ECO:0000313" key="13">
    <source>
        <dbReference type="EMBL" id="MBB4538832.1"/>
    </source>
</evidence>
<dbReference type="InterPro" id="IPR027417">
    <property type="entry name" value="P-loop_NTPase"/>
</dbReference>
<dbReference type="InterPro" id="IPR003593">
    <property type="entry name" value="AAA+_ATPase"/>
</dbReference>
<dbReference type="PROSITE" id="PS00211">
    <property type="entry name" value="ABC_TRANSPORTER_1"/>
    <property type="match status" value="1"/>
</dbReference>
<evidence type="ECO:0000256" key="5">
    <source>
        <dbReference type="ARBA" id="ARBA00022597"/>
    </source>
</evidence>
<keyword evidence="5" id="KW-0762">Sugar transport</keyword>
<keyword evidence="8 13" id="KW-0067">ATP-binding</keyword>
<dbReference type="FunFam" id="3.40.50.300:FF:000127">
    <property type="entry name" value="Ribose import ATP-binding protein RbsA"/>
    <property type="match status" value="1"/>
</dbReference>
<sequence>MSTLVEMVGINKSFGFTKVLSDVRFSLERGSVHALMGENGAGKSTLMRILAGVYQPGAGSVRLRGEEVNFRSPKEARLAGVSTVFQEFTLIPNLTVAENMFLGHEPRRIDGSIDSVEVVKRARALLADVFPQLDATAIVETLTVAQQQAVEIAKGLTSNADVFIFDEPTAALNSTDVAHLFKVIRDLKAQHKAVVYISHRMNEVFELCDTITVMKDGAWVRTARAQDFNLQTLVATMVGRELQNFFPPRSQATGAAMLEVSDLRLDDSSSTVTFVVRKGEIIGLAGLEGQGQREIMRAIVGVESPKAIAVWRAGPDNSMHVVNVGSGFARAVASGIGFIPEDRKQEGLFLRLPIYDNIALGKQLNRNMASVAWRSVSKVREVIKSLRVAAADPNAPVGKLSGGNQQKVLLGRWLLSGVDILVIEEPTRGVDVGAKAEIYRLLRDFSDRGGAVVVSSREHAELIGLCDSILVVHDRKIVGQMSAEGATEERILETALGASASPDPRLRCIEEDNL</sequence>
<evidence type="ECO:0000313" key="15">
    <source>
        <dbReference type="Proteomes" id="UP000557344"/>
    </source>
</evidence>
<keyword evidence="4" id="KW-1003">Cell membrane</keyword>
<dbReference type="SUPFAM" id="SSF52540">
    <property type="entry name" value="P-loop containing nucleoside triphosphate hydrolases"/>
    <property type="match status" value="2"/>
</dbReference>
<keyword evidence="9" id="KW-1278">Translocase</keyword>
<evidence type="ECO:0000313" key="12">
    <source>
        <dbReference type="EMBL" id="MBB4483050.1"/>
    </source>
</evidence>
<dbReference type="InterPro" id="IPR050107">
    <property type="entry name" value="ABC_carbohydrate_import_ATPase"/>
</dbReference>
<feature type="domain" description="ABC transporter" evidence="11">
    <location>
        <begin position="5"/>
        <end position="241"/>
    </location>
</feature>
<dbReference type="GO" id="GO:0005886">
    <property type="term" value="C:plasma membrane"/>
    <property type="evidence" value="ECO:0007669"/>
    <property type="project" value="UniProtKB-SubCell"/>
</dbReference>
<evidence type="ECO:0000256" key="6">
    <source>
        <dbReference type="ARBA" id="ARBA00022737"/>
    </source>
</evidence>
<evidence type="ECO:0000256" key="3">
    <source>
        <dbReference type="ARBA" id="ARBA00022448"/>
    </source>
</evidence>
<feature type="domain" description="ABC transporter" evidence="11">
    <location>
        <begin position="240"/>
        <end position="499"/>
    </location>
</feature>
<evidence type="ECO:0000256" key="1">
    <source>
        <dbReference type="ARBA" id="ARBA00004202"/>
    </source>
</evidence>
<evidence type="ECO:0000259" key="11">
    <source>
        <dbReference type="PROSITE" id="PS50893"/>
    </source>
</evidence>
<dbReference type="Proteomes" id="UP000523431">
    <property type="component" value="Unassembled WGS sequence"/>
</dbReference>
<proteinExistence type="inferred from homology"/>
<keyword evidence="10" id="KW-0472">Membrane</keyword>
<dbReference type="CDD" id="cd03216">
    <property type="entry name" value="ABC_Carb_Monos_I"/>
    <property type="match status" value="1"/>
</dbReference>
<dbReference type="SMART" id="SM00382">
    <property type="entry name" value="AAA"/>
    <property type="match status" value="2"/>
</dbReference>
<dbReference type="PANTHER" id="PTHR43790:SF9">
    <property type="entry name" value="GALACTOFURANOSE TRANSPORTER ATP-BINDING PROTEIN YTFR"/>
    <property type="match status" value="1"/>
</dbReference>
<keyword evidence="7" id="KW-0547">Nucleotide-binding</keyword>
<dbReference type="EMBL" id="JACIHU010000016">
    <property type="protein sequence ID" value="MBB4483050.1"/>
    <property type="molecule type" value="Genomic_DNA"/>
</dbReference>
<accession>A0A7W7EH36</accession>
<dbReference type="CDD" id="cd03215">
    <property type="entry name" value="ABC_Carb_Monos_II"/>
    <property type="match status" value="1"/>
</dbReference>
<gene>
    <name evidence="12" type="ORF">GGE46_005667</name>
    <name evidence="13" type="ORF">GGE57_005617</name>
</gene>
<dbReference type="EMBL" id="JACIID010000016">
    <property type="protein sequence ID" value="MBB4538832.1"/>
    <property type="molecule type" value="Genomic_DNA"/>
</dbReference>
<dbReference type="Gene3D" id="3.40.50.300">
    <property type="entry name" value="P-loop containing nucleotide triphosphate hydrolases"/>
    <property type="match status" value="2"/>
</dbReference>
<dbReference type="InterPro" id="IPR003439">
    <property type="entry name" value="ABC_transporter-like_ATP-bd"/>
</dbReference>
<evidence type="ECO:0000256" key="10">
    <source>
        <dbReference type="ARBA" id="ARBA00023136"/>
    </source>
</evidence>
<dbReference type="AlphaFoldDB" id="A0A7W7EH36"/>
<evidence type="ECO:0000256" key="2">
    <source>
        <dbReference type="ARBA" id="ARBA00005417"/>
    </source>
</evidence>
<comment type="subcellular location">
    <subcellularLocation>
        <location evidence="1">Cell membrane</location>
        <topology evidence="1">Peripheral membrane protein</topology>
    </subcellularLocation>
</comment>
<evidence type="ECO:0000256" key="9">
    <source>
        <dbReference type="ARBA" id="ARBA00022967"/>
    </source>
</evidence>
<reference evidence="14 15" key="1">
    <citation type="submission" date="2020-08" db="EMBL/GenBank/DDBJ databases">
        <title>Genomic Encyclopedia of Type Strains, Phase IV (KMG-V): Genome sequencing to study the core and pangenomes of soil and plant-associated prokaryotes.</title>
        <authorList>
            <person name="Whitman W."/>
        </authorList>
    </citation>
    <scope>NUCLEOTIDE SEQUENCE [LARGE SCALE GENOMIC DNA]</scope>
    <source>
        <strain evidence="12 15">SEMIA 471</strain>
        <strain evidence="13 14">SEMIA 489</strain>
    </source>
</reference>
<evidence type="ECO:0000256" key="8">
    <source>
        <dbReference type="ARBA" id="ARBA00022840"/>
    </source>
</evidence>
<dbReference type="GO" id="GO:0005524">
    <property type="term" value="F:ATP binding"/>
    <property type="evidence" value="ECO:0007669"/>
    <property type="project" value="UniProtKB-KW"/>
</dbReference>
<dbReference type="PROSITE" id="PS50893">
    <property type="entry name" value="ABC_TRANSPORTER_2"/>
    <property type="match status" value="2"/>
</dbReference>
<evidence type="ECO:0000256" key="7">
    <source>
        <dbReference type="ARBA" id="ARBA00022741"/>
    </source>
</evidence>
<name>A0A7W7EH36_RHIET</name>
<dbReference type="InterPro" id="IPR017871">
    <property type="entry name" value="ABC_transporter-like_CS"/>
</dbReference>
<dbReference type="Pfam" id="PF00005">
    <property type="entry name" value="ABC_tran"/>
    <property type="match status" value="2"/>
</dbReference>
<dbReference type="GO" id="GO:0016887">
    <property type="term" value="F:ATP hydrolysis activity"/>
    <property type="evidence" value="ECO:0007669"/>
    <property type="project" value="InterPro"/>
</dbReference>
<comment type="similarity">
    <text evidence="2">Belongs to the ABC transporter superfamily.</text>
</comment>
<dbReference type="Proteomes" id="UP000557344">
    <property type="component" value="Unassembled WGS sequence"/>
</dbReference>
<evidence type="ECO:0000313" key="14">
    <source>
        <dbReference type="Proteomes" id="UP000523431"/>
    </source>
</evidence>
<keyword evidence="6" id="KW-0677">Repeat</keyword>
<comment type="caution">
    <text evidence="13">The sequence shown here is derived from an EMBL/GenBank/DDBJ whole genome shotgun (WGS) entry which is preliminary data.</text>
</comment>
<protein>
    <submittedName>
        <fullName evidence="13">Ribose transport system ATP-binding protein</fullName>
    </submittedName>
</protein>